<name>A0A951QNT5_9CYAN</name>
<feature type="transmembrane region" description="Helical" evidence="3">
    <location>
        <begin position="159"/>
        <end position="180"/>
    </location>
</feature>
<sequence>MRTINSSVPNTPSSVTSQAYSPSVPLSVYRDLAAELQAAHTMLDALSTKNHQLSEENQQLRQEIAKAVDSVMHLRHVLDSHETPSYNQVPRSSPDLRTEPSRRPKAVPKQQRVQRVKSQRQDAYVVGVTYPRTEPVFVEEQEVRYYPFNESEPKEINSWWLIFAIFLIVLSAFGAGYLIVRPLFERHSR</sequence>
<feature type="coiled-coil region" evidence="1">
    <location>
        <begin position="43"/>
        <end position="70"/>
    </location>
</feature>
<evidence type="ECO:0000256" key="1">
    <source>
        <dbReference type="SAM" id="Coils"/>
    </source>
</evidence>
<keyword evidence="3" id="KW-0812">Transmembrane</keyword>
<accession>A0A951QNT5</accession>
<organism evidence="4 5">
    <name type="scientific">Cyanomargarita calcarea GSE-NOS-MK-12-04C</name>
    <dbReference type="NCBI Taxonomy" id="2839659"/>
    <lineage>
        <taxon>Bacteria</taxon>
        <taxon>Bacillati</taxon>
        <taxon>Cyanobacteriota</taxon>
        <taxon>Cyanophyceae</taxon>
        <taxon>Nostocales</taxon>
        <taxon>Cyanomargaritaceae</taxon>
        <taxon>Cyanomargarita</taxon>
    </lineage>
</organism>
<evidence type="ECO:0000313" key="5">
    <source>
        <dbReference type="Proteomes" id="UP000729701"/>
    </source>
</evidence>
<keyword evidence="3" id="KW-0472">Membrane</keyword>
<comment type="caution">
    <text evidence="4">The sequence shown here is derived from an EMBL/GenBank/DDBJ whole genome shotgun (WGS) entry which is preliminary data.</text>
</comment>
<reference evidence="4" key="1">
    <citation type="submission" date="2021-05" db="EMBL/GenBank/DDBJ databases">
        <authorList>
            <person name="Pietrasiak N."/>
            <person name="Ward R."/>
            <person name="Stajich J.E."/>
            <person name="Kurbessoian T."/>
        </authorList>
    </citation>
    <scope>NUCLEOTIDE SEQUENCE</scope>
    <source>
        <strain evidence="4">GSE-NOS-MK-12-04C</strain>
    </source>
</reference>
<dbReference type="EMBL" id="JAHHGZ010000016">
    <property type="protein sequence ID" value="MBW4668881.1"/>
    <property type="molecule type" value="Genomic_DNA"/>
</dbReference>
<feature type="compositionally biased region" description="Low complexity" evidence="2">
    <location>
        <begin position="1"/>
        <end position="17"/>
    </location>
</feature>
<protein>
    <submittedName>
        <fullName evidence="4">Uncharacterized protein</fullName>
    </submittedName>
</protein>
<gene>
    <name evidence="4" type="ORF">KME60_16025</name>
</gene>
<proteinExistence type="predicted"/>
<evidence type="ECO:0000256" key="2">
    <source>
        <dbReference type="SAM" id="MobiDB-lite"/>
    </source>
</evidence>
<evidence type="ECO:0000313" key="4">
    <source>
        <dbReference type="EMBL" id="MBW4668881.1"/>
    </source>
</evidence>
<feature type="region of interest" description="Disordered" evidence="2">
    <location>
        <begin position="1"/>
        <end position="22"/>
    </location>
</feature>
<keyword evidence="3" id="KW-1133">Transmembrane helix</keyword>
<keyword evidence="1" id="KW-0175">Coiled coil</keyword>
<dbReference type="Proteomes" id="UP000729701">
    <property type="component" value="Unassembled WGS sequence"/>
</dbReference>
<dbReference type="AlphaFoldDB" id="A0A951QNT5"/>
<evidence type="ECO:0000256" key="3">
    <source>
        <dbReference type="SAM" id="Phobius"/>
    </source>
</evidence>
<reference evidence="4" key="2">
    <citation type="journal article" date="2022" name="Microbiol. Resour. Announc.">
        <title>Metagenome Sequencing to Explore Phylogenomics of Terrestrial Cyanobacteria.</title>
        <authorList>
            <person name="Ward R.D."/>
            <person name="Stajich J.E."/>
            <person name="Johansen J.R."/>
            <person name="Huntemann M."/>
            <person name="Clum A."/>
            <person name="Foster B."/>
            <person name="Foster B."/>
            <person name="Roux S."/>
            <person name="Palaniappan K."/>
            <person name="Varghese N."/>
            <person name="Mukherjee S."/>
            <person name="Reddy T.B.K."/>
            <person name="Daum C."/>
            <person name="Copeland A."/>
            <person name="Chen I.A."/>
            <person name="Ivanova N.N."/>
            <person name="Kyrpides N.C."/>
            <person name="Shapiro N."/>
            <person name="Eloe-Fadrosh E.A."/>
            <person name="Pietrasiak N."/>
        </authorList>
    </citation>
    <scope>NUCLEOTIDE SEQUENCE</scope>
    <source>
        <strain evidence="4">GSE-NOS-MK-12-04C</strain>
    </source>
</reference>
<feature type="region of interest" description="Disordered" evidence="2">
    <location>
        <begin position="82"/>
        <end position="113"/>
    </location>
</feature>